<dbReference type="InterPro" id="IPR052736">
    <property type="entry name" value="Stf3_sulfotransferase"/>
</dbReference>
<dbReference type="Proteomes" id="UP000823619">
    <property type="component" value="Unassembled WGS sequence"/>
</dbReference>
<proteinExistence type="predicted"/>
<reference evidence="1" key="1">
    <citation type="submission" date="2020-10" db="EMBL/GenBank/DDBJ databases">
        <authorList>
            <person name="Gilroy R."/>
        </authorList>
    </citation>
    <scope>NUCLEOTIDE SEQUENCE</scope>
    <source>
        <strain evidence="1">D5-748</strain>
    </source>
</reference>
<dbReference type="PANTHER" id="PTHR36451">
    <property type="entry name" value="PAPS-DEPENDENT SULFOTRANSFERASE STF3"/>
    <property type="match status" value="1"/>
</dbReference>
<dbReference type="SUPFAM" id="SSF52540">
    <property type="entry name" value="P-loop containing nucleoside triphosphate hydrolases"/>
    <property type="match status" value="1"/>
</dbReference>
<evidence type="ECO:0000313" key="2">
    <source>
        <dbReference type="Proteomes" id="UP000823619"/>
    </source>
</evidence>
<comment type="caution">
    <text evidence="1">The sequence shown here is derived from an EMBL/GenBank/DDBJ whole genome shotgun (WGS) entry which is preliminary data.</text>
</comment>
<reference evidence="1" key="2">
    <citation type="journal article" date="2021" name="PeerJ">
        <title>Extensive microbial diversity within the chicken gut microbiome revealed by metagenomics and culture.</title>
        <authorList>
            <person name="Gilroy R."/>
            <person name="Ravi A."/>
            <person name="Getino M."/>
            <person name="Pursley I."/>
            <person name="Horton D.L."/>
            <person name="Alikhan N.F."/>
            <person name="Baker D."/>
            <person name="Gharbi K."/>
            <person name="Hall N."/>
            <person name="Watson M."/>
            <person name="Adriaenssens E.M."/>
            <person name="Foster-Nyarko E."/>
            <person name="Jarju S."/>
            <person name="Secka A."/>
            <person name="Antonio M."/>
            <person name="Oren A."/>
            <person name="Chaudhuri R.R."/>
            <person name="La Ragione R."/>
            <person name="Hildebrand F."/>
            <person name="Pallen M.J."/>
        </authorList>
    </citation>
    <scope>NUCLEOTIDE SEQUENCE</scope>
    <source>
        <strain evidence="1">D5-748</strain>
    </source>
</reference>
<name>A0A9D9HDJ9_9BACT</name>
<dbReference type="Pfam" id="PF13469">
    <property type="entry name" value="Sulfotransfer_3"/>
    <property type="match status" value="1"/>
</dbReference>
<gene>
    <name evidence="1" type="ORF">IAC23_09905</name>
</gene>
<dbReference type="AlphaFoldDB" id="A0A9D9HDJ9"/>
<dbReference type="EMBL" id="JADIMO010000128">
    <property type="protein sequence ID" value="MBO8445983.1"/>
    <property type="molecule type" value="Genomic_DNA"/>
</dbReference>
<accession>A0A9D9HDJ9</accession>
<dbReference type="PANTHER" id="PTHR36451:SF1">
    <property type="entry name" value="OMEGA-HYDROXY-BETA-DIHYDROMENAQUINONE-9 SULFOTRANSFERASE STF3"/>
    <property type="match status" value="1"/>
</dbReference>
<dbReference type="InterPro" id="IPR027417">
    <property type="entry name" value="P-loop_NTPase"/>
</dbReference>
<evidence type="ECO:0000313" key="1">
    <source>
        <dbReference type="EMBL" id="MBO8445983.1"/>
    </source>
</evidence>
<sequence length="368" mass="43718">MGILSFDKLPANTLVGADWRTFKETVRDREIDPGYRTKYRVTKAVCRLLSAAAPIQEKRYEKMLADKPLENPPVFILGHWRSGTTFTHNVLSCDRHFGYVTTYQTVFPHLMLWGQPFFKTVMNWLIPSKRPTDNVVLGPDLPQEEEFAMTNLLPYSYYDFWFFPRHQREYAEKYLLFKGMTREQMEEFRRKYVQLVKIALWNTGGTQFLSKNPPHTAHVRELLEIFPDAKFIYLIRNPYTVFESTRKFYDKTIRSLMLQNFSEEEMESAILDIYTWMYDKYEADKKLVPQGNLFEMKFEDFEADPVGMAGKIYSSLGLQGFEEARPAMEKYTGQSYNKNKYRYQDRTVRLVEEHWGYALKQWDYGLAR</sequence>
<organism evidence="1 2">
    <name type="scientific">Candidatus Cryptobacteroides merdavium</name>
    <dbReference type="NCBI Taxonomy" id="2840769"/>
    <lineage>
        <taxon>Bacteria</taxon>
        <taxon>Pseudomonadati</taxon>
        <taxon>Bacteroidota</taxon>
        <taxon>Bacteroidia</taxon>
        <taxon>Bacteroidales</taxon>
        <taxon>Candidatus Cryptobacteroides</taxon>
    </lineage>
</organism>
<dbReference type="Gene3D" id="3.40.50.300">
    <property type="entry name" value="P-loop containing nucleotide triphosphate hydrolases"/>
    <property type="match status" value="1"/>
</dbReference>
<protein>
    <submittedName>
        <fullName evidence="1">Sulfotransferase</fullName>
    </submittedName>
</protein>